<dbReference type="EMBL" id="KT201086">
    <property type="protein sequence ID" value="ALS56060.1"/>
    <property type="molecule type" value="Genomic_DNA"/>
</dbReference>
<dbReference type="InterPro" id="IPR002925">
    <property type="entry name" value="Dienelactn_hydro"/>
</dbReference>
<dbReference type="GO" id="GO:0016787">
    <property type="term" value="F:hydrolase activity"/>
    <property type="evidence" value="ECO:0007669"/>
    <property type="project" value="UniProtKB-KW"/>
</dbReference>
<reference evidence="2" key="1">
    <citation type="journal article" date="2016" name="ISME J.">
        <title>Functional metagenomic screen reveals new and diverse microbial rhodopsins.</title>
        <authorList>
            <person name="Pushkarev A."/>
            <person name="Beja O."/>
        </authorList>
    </citation>
    <scope>NUCLEOTIDE SEQUENCE</scope>
</reference>
<sequence length="60" mass="7060">MDDVTNLVKELNNFEIQHEVRIYGGVRHSFTIKGSRDYSEKAERKSWDALLSYLNEKSKL</sequence>
<keyword evidence="2" id="KW-0378">Hydrolase</keyword>
<name>A0A0U2XPM4_9BACT</name>
<protein>
    <submittedName>
        <fullName evidence="2">Putative dienelactone hydrolase</fullName>
    </submittedName>
</protein>
<dbReference type="InterPro" id="IPR029058">
    <property type="entry name" value="AB_hydrolase_fold"/>
</dbReference>
<evidence type="ECO:0000313" key="2">
    <source>
        <dbReference type="EMBL" id="ALS56060.1"/>
    </source>
</evidence>
<organism evidence="2">
    <name type="scientific">uncultured bacterium EIL80B09</name>
    <dbReference type="NCBI Taxonomy" id="1768206"/>
    <lineage>
        <taxon>Bacteria</taxon>
        <taxon>environmental samples</taxon>
    </lineage>
</organism>
<dbReference type="AlphaFoldDB" id="A0A0U2XPM4"/>
<feature type="domain" description="Dienelactone hydrolase" evidence="1">
    <location>
        <begin position="2"/>
        <end position="56"/>
    </location>
</feature>
<accession>A0A0U2XPM4</accession>
<proteinExistence type="predicted"/>
<evidence type="ECO:0000259" key="1">
    <source>
        <dbReference type="Pfam" id="PF01738"/>
    </source>
</evidence>
<dbReference type="Gene3D" id="3.40.50.1820">
    <property type="entry name" value="alpha/beta hydrolase"/>
    <property type="match status" value="1"/>
</dbReference>
<dbReference type="Pfam" id="PF01738">
    <property type="entry name" value="DLH"/>
    <property type="match status" value="1"/>
</dbReference>